<evidence type="ECO:0000256" key="1">
    <source>
        <dbReference type="ARBA" id="ARBA00010838"/>
    </source>
</evidence>
<keyword evidence="3 6" id="KW-0326">Glycosidase</keyword>
<dbReference type="GO" id="GO:0016052">
    <property type="term" value="P:carbohydrate catabolic process"/>
    <property type="evidence" value="ECO:0007669"/>
    <property type="project" value="TreeGrafter"/>
</dbReference>
<dbReference type="Proteomes" id="UP000324255">
    <property type="component" value="Unassembled WGS sequence"/>
</dbReference>
<keyword evidence="8" id="KW-1185">Reference proteome</keyword>
<evidence type="ECO:0000256" key="2">
    <source>
        <dbReference type="ARBA" id="ARBA00022801"/>
    </source>
</evidence>
<dbReference type="PROSITE" id="PS00653">
    <property type="entry name" value="GLYCOSYL_HYDROL_F1_2"/>
    <property type="match status" value="1"/>
</dbReference>
<dbReference type="Pfam" id="PF00232">
    <property type="entry name" value="Glyco_hydro_1"/>
    <property type="match status" value="1"/>
</dbReference>
<dbReference type="InterPro" id="IPR018120">
    <property type="entry name" value="Glyco_hydro_1_AS"/>
</dbReference>
<dbReference type="PRINTS" id="PR00131">
    <property type="entry name" value="GLHYDRLASE1"/>
</dbReference>
<name>A0AB34CJ30_9GAMM</name>
<evidence type="ECO:0000256" key="4">
    <source>
        <dbReference type="PROSITE-ProRule" id="PRU10055"/>
    </source>
</evidence>
<comment type="similarity">
    <text evidence="1 5">Belongs to the glycosyl hydrolase 1 family.</text>
</comment>
<evidence type="ECO:0000313" key="8">
    <source>
        <dbReference type="Proteomes" id="UP000324255"/>
    </source>
</evidence>
<dbReference type="GO" id="GO:0005829">
    <property type="term" value="C:cytosol"/>
    <property type="evidence" value="ECO:0007669"/>
    <property type="project" value="TreeGrafter"/>
</dbReference>
<dbReference type="InterPro" id="IPR033132">
    <property type="entry name" value="GH_1_N_CS"/>
</dbReference>
<dbReference type="SUPFAM" id="SSF51445">
    <property type="entry name" value="(Trans)glycosidases"/>
    <property type="match status" value="1"/>
</dbReference>
<organism evidence="7 8">
    <name type="scientific">Candidatus Pantoea gossypiicola</name>
    <dbReference type="NCBI Taxonomy" id="2608008"/>
    <lineage>
        <taxon>Bacteria</taxon>
        <taxon>Pseudomonadati</taxon>
        <taxon>Pseudomonadota</taxon>
        <taxon>Gammaproteobacteria</taxon>
        <taxon>Enterobacterales</taxon>
        <taxon>Erwiniaceae</taxon>
        <taxon>Pantoea</taxon>
    </lineage>
</organism>
<accession>A0AB34CJ30</accession>
<evidence type="ECO:0000256" key="6">
    <source>
        <dbReference type="RuleBase" id="RU004468"/>
    </source>
</evidence>
<sequence>MEHIKLNNFPTNFLWGAATAAYQVEGAIHEEGKGVSVQDSRNFSNAFHDTTVTSDHFHRFHEDVGLMKELGLKSYRFSVAWTRIYPDGVNINPPGIAFYNRLIDELIRNGIEPLITLYHFDHPQALQECFGGWYGDEMIEHFLRFAATCFKAFGDRVNWFMTLCESNNVVLYPDLIGGVPAGVEVEAWRFQVSRVMALANARVIRLGRELLPNAKIGPCIGYAVAYPATCAPLDIMAALNEDEFRTFYPLDLLCLGRQNTAVVTFFAQRGLDIRLRQSELDELTSVKPDFIAFNYYQSDVAKACPLNDKGIQPGFNRDGKKGGFTYPRFPGLYAGDSNPYLERNDWDWEIDPVGLRIACRRLFDRYQLPLIITENGLGACDTLIDGQVNDIYRIDYLQKHIYQMQLAITDGVPVLGYYPWSFIDLMSTSNGYKKRYGFVYVDRDDNAVKTLNRYKKDSFHWYQNVISSNGRNLNNKQGYSK</sequence>
<dbReference type="GO" id="GO:0008422">
    <property type="term" value="F:beta-glucosidase activity"/>
    <property type="evidence" value="ECO:0007669"/>
    <property type="project" value="TreeGrafter"/>
</dbReference>
<keyword evidence="2 6" id="KW-0378">Hydrolase</keyword>
<dbReference type="RefSeq" id="WP_150011337.1">
    <property type="nucleotide sequence ID" value="NZ_VWVM01000007.1"/>
</dbReference>
<evidence type="ECO:0000313" key="7">
    <source>
        <dbReference type="EMBL" id="KAA6125086.1"/>
    </source>
</evidence>
<dbReference type="PANTHER" id="PTHR10353:SF136">
    <property type="entry name" value="ARYL-PHOSPHO-BETA-D-GLUCOSIDASE BGLC"/>
    <property type="match status" value="1"/>
</dbReference>
<reference evidence="7 8" key="1">
    <citation type="submission" date="2019-09" db="EMBL/GenBank/DDBJ databases">
        <title>Genomic diversity of phyloplane-associated Pantoea species in Pakistan cotton crop.</title>
        <authorList>
            <person name="Tufail M.R."/>
            <person name="Cook D.R."/>
        </authorList>
    </citation>
    <scope>NUCLEOTIDE SEQUENCE [LARGE SCALE GENOMIC DNA]</scope>
    <source>
        <strain evidence="7 8">B_8</strain>
    </source>
</reference>
<gene>
    <name evidence="7" type="ORF">F3I20_11635</name>
</gene>
<dbReference type="PANTHER" id="PTHR10353">
    <property type="entry name" value="GLYCOSYL HYDROLASE"/>
    <property type="match status" value="1"/>
</dbReference>
<dbReference type="FunFam" id="3.20.20.80:FF:000004">
    <property type="entry name" value="Beta-glucosidase 6-phospho-beta-glucosidase"/>
    <property type="match status" value="1"/>
</dbReference>
<comment type="caution">
    <text evidence="7">The sequence shown here is derived from an EMBL/GenBank/DDBJ whole genome shotgun (WGS) entry which is preliminary data.</text>
</comment>
<evidence type="ECO:0000256" key="3">
    <source>
        <dbReference type="ARBA" id="ARBA00023295"/>
    </source>
</evidence>
<proteinExistence type="inferred from homology"/>
<protein>
    <submittedName>
        <fullName evidence="7">Glycoside hydrolase family 1 protein</fullName>
    </submittedName>
</protein>
<dbReference type="InterPro" id="IPR017853">
    <property type="entry name" value="GH"/>
</dbReference>
<dbReference type="AlphaFoldDB" id="A0AB34CJ30"/>
<dbReference type="Gene3D" id="3.20.20.80">
    <property type="entry name" value="Glycosidases"/>
    <property type="match status" value="1"/>
</dbReference>
<feature type="active site" description="Nucleophile" evidence="4">
    <location>
        <position position="374"/>
    </location>
</feature>
<evidence type="ECO:0000256" key="5">
    <source>
        <dbReference type="RuleBase" id="RU003690"/>
    </source>
</evidence>
<dbReference type="InterPro" id="IPR001360">
    <property type="entry name" value="Glyco_hydro_1"/>
</dbReference>
<dbReference type="PROSITE" id="PS00572">
    <property type="entry name" value="GLYCOSYL_HYDROL_F1_1"/>
    <property type="match status" value="1"/>
</dbReference>
<dbReference type="EMBL" id="VWVM01000007">
    <property type="protein sequence ID" value="KAA6125086.1"/>
    <property type="molecule type" value="Genomic_DNA"/>
</dbReference>